<keyword evidence="6" id="KW-0479">Metal-binding</keyword>
<dbReference type="EMBL" id="MNCJ02000316">
    <property type="protein sequence ID" value="KAF5820260.1"/>
    <property type="molecule type" value="Genomic_DNA"/>
</dbReference>
<feature type="domain" description="RING-type" evidence="13">
    <location>
        <begin position="108"/>
        <end position="150"/>
    </location>
</feature>
<evidence type="ECO:0000256" key="4">
    <source>
        <dbReference type="ARBA" id="ARBA00022679"/>
    </source>
</evidence>
<dbReference type="GO" id="GO:0016020">
    <property type="term" value="C:membrane"/>
    <property type="evidence" value="ECO:0007669"/>
    <property type="project" value="UniProtKB-SubCell"/>
</dbReference>
<dbReference type="InterPro" id="IPR001841">
    <property type="entry name" value="Znf_RING"/>
</dbReference>
<protein>
    <recommendedName>
        <fullName evidence="3">RING-type E3 ubiquitin transferase</fullName>
        <ecNumber evidence="3">2.3.2.27</ecNumber>
    </recommendedName>
</protein>
<evidence type="ECO:0000256" key="5">
    <source>
        <dbReference type="ARBA" id="ARBA00022692"/>
    </source>
</evidence>
<dbReference type="InParanoid" id="A0A251VJD9"/>
<keyword evidence="8 12" id="KW-1133">Transmembrane helix</keyword>
<evidence type="ECO:0000256" key="2">
    <source>
        <dbReference type="ARBA" id="ARBA00004167"/>
    </source>
</evidence>
<evidence type="ECO:0000256" key="10">
    <source>
        <dbReference type="ARBA" id="ARBA00024209"/>
    </source>
</evidence>
<keyword evidence="4" id="KW-0808">Transferase</keyword>
<evidence type="ECO:0000256" key="7">
    <source>
        <dbReference type="ARBA" id="ARBA00022833"/>
    </source>
</evidence>
<dbReference type="AlphaFoldDB" id="A0A251VJD9"/>
<dbReference type="PROSITE" id="PS50089">
    <property type="entry name" value="ZF_RING_2"/>
    <property type="match status" value="1"/>
</dbReference>
<keyword evidence="7" id="KW-0862">Zinc</keyword>
<dbReference type="SMART" id="SM00184">
    <property type="entry name" value="RING"/>
    <property type="match status" value="1"/>
</dbReference>
<dbReference type="STRING" id="4232.A0A251VJD9"/>
<evidence type="ECO:0000256" key="8">
    <source>
        <dbReference type="ARBA" id="ARBA00022989"/>
    </source>
</evidence>
<dbReference type="Gramene" id="mRNA:HanXRQr2_Chr01g0000231">
    <property type="protein sequence ID" value="CDS:HanXRQr2_Chr01g0000231.1"/>
    <property type="gene ID" value="HanXRQr2_Chr01g0000231"/>
</dbReference>
<dbReference type="GO" id="GO:0016567">
    <property type="term" value="P:protein ubiquitination"/>
    <property type="evidence" value="ECO:0007669"/>
    <property type="project" value="InterPro"/>
</dbReference>
<evidence type="ECO:0000256" key="12">
    <source>
        <dbReference type="SAM" id="Phobius"/>
    </source>
</evidence>
<evidence type="ECO:0000313" key="15">
    <source>
        <dbReference type="EMBL" id="OTG35748.1"/>
    </source>
</evidence>
<proteinExistence type="inferred from homology"/>
<comment type="catalytic activity">
    <reaction evidence="1">
        <text>S-ubiquitinyl-[E2 ubiquitin-conjugating enzyme]-L-cysteine + [acceptor protein]-L-lysine = [E2 ubiquitin-conjugating enzyme]-L-cysteine + N(6)-ubiquitinyl-[acceptor protein]-L-lysine.</text>
        <dbReference type="EC" id="2.3.2.27"/>
    </reaction>
</comment>
<dbReference type="PANTHER" id="PTHR46905">
    <property type="entry name" value="RING-H2 FINGER PROTEIN ATL78"/>
    <property type="match status" value="1"/>
</dbReference>
<reference evidence="14" key="3">
    <citation type="submission" date="2020-06" db="EMBL/GenBank/DDBJ databases">
        <title>Helianthus annuus Genome sequencing and assembly Release 2.</title>
        <authorList>
            <person name="Gouzy J."/>
            <person name="Langlade N."/>
            <person name="Munos S."/>
        </authorList>
    </citation>
    <scope>NUCLEOTIDE SEQUENCE</scope>
    <source>
        <tissue evidence="14">Leaves</tissue>
    </source>
</reference>
<gene>
    <name evidence="15" type="ORF">HannXRQ_Chr01g0000131</name>
    <name evidence="14" type="ORF">HanXRQr2_Chr01g0000231</name>
</gene>
<evidence type="ECO:0000256" key="1">
    <source>
        <dbReference type="ARBA" id="ARBA00000900"/>
    </source>
</evidence>
<keyword evidence="11" id="KW-0863">Zinc-finger</keyword>
<dbReference type="PANTHER" id="PTHR46905:SF7">
    <property type="entry name" value="RING-H2 FINGER PROTEIN ATL78"/>
    <property type="match status" value="1"/>
</dbReference>
<evidence type="ECO:0000313" key="14">
    <source>
        <dbReference type="EMBL" id="KAF5820260.1"/>
    </source>
</evidence>
<keyword evidence="9 12" id="KW-0472">Membrane</keyword>
<dbReference type="CDD" id="cd16461">
    <property type="entry name" value="RING-H2_EL5-like"/>
    <property type="match status" value="1"/>
</dbReference>
<keyword evidence="16" id="KW-1185">Reference proteome</keyword>
<organism evidence="15 16">
    <name type="scientific">Helianthus annuus</name>
    <name type="common">Common sunflower</name>
    <dbReference type="NCBI Taxonomy" id="4232"/>
    <lineage>
        <taxon>Eukaryota</taxon>
        <taxon>Viridiplantae</taxon>
        <taxon>Streptophyta</taxon>
        <taxon>Embryophyta</taxon>
        <taxon>Tracheophyta</taxon>
        <taxon>Spermatophyta</taxon>
        <taxon>Magnoliopsida</taxon>
        <taxon>eudicotyledons</taxon>
        <taxon>Gunneridae</taxon>
        <taxon>Pentapetalae</taxon>
        <taxon>asterids</taxon>
        <taxon>campanulids</taxon>
        <taxon>Asterales</taxon>
        <taxon>Asteraceae</taxon>
        <taxon>Asteroideae</taxon>
        <taxon>Heliantheae alliance</taxon>
        <taxon>Heliantheae</taxon>
        <taxon>Helianthus</taxon>
    </lineage>
</organism>
<dbReference type="GO" id="GO:0061630">
    <property type="term" value="F:ubiquitin protein ligase activity"/>
    <property type="evidence" value="ECO:0000318"/>
    <property type="project" value="GO_Central"/>
</dbReference>
<dbReference type="Proteomes" id="UP000215914">
    <property type="component" value="Chromosome 1"/>
</dbReference>
<feature type="transmembrane region" description="Helical" evidence="12">
    <location>
        <begin position="37"/>
        <end position="62"/>
    </location>
</feature>
<evidence type="ECO:0000259" key="13">
    <source>
        <dbReference type="PROSITE" id="PS50089"/>
    </source>
</evidence>
<dbReference type="SUPFAM" id="SSF57850">
    <property type="entry name" value="RING/U-box"/>
    <property type="match status" value="1"/>
</dbReference>
<evidence type="ECO:0000313" key="16">
    <source>
        <dbReference type="Proteomes" id="UP000215914"/>
    </source>
</evidence>
<comment type="subcellular location">
    <subcellularLocation>
        <location evidence="2">Membrane</location>
        <topology evidence="2">Single-pass membrane protein</topology>
    </subcellularLocation>
</comment>
<dbReference type="EMBL" id="CM007890">
    <property type="protein sequence ID" value="OTG35748.1"/>
    <property type="molecule type" value="Genomic_DNA"/>
</dbReference>
<name>A0A251VJD9_HELAN</name>
<dbReference type="EC" id="2.3.2.27" evidence="3"/>
<evidence type="ECO:0000256" key="9">
    <source>
        <dbReference type="ARBA" id="ARBA00023136"/>
    </source>
</evidence>
<reference evidence="15" key="2">
    <citation type="submission" date="2017-02" db="EMBL/GenBank/DDBJ databases">
        <title>Sunflower complete genome.</title>
        <authorList>
            <person name="Langlade N."/>
            <person name="Munos S."/>
        </authorList>
    </citation>
    <scope>NUCLEOTIDE SEQUENCE [LARGE SCALE GENOMIC DNA]</scope>
    <source>
        <tissue evidence="15">Leaves</tissue>
    </source>
</reference>
<keyword evidence="5 12" id="KW-0812">Transmembrane</keyword>
<sequence>MVELNHRLLLTSYPINRNDDTDDSSPSEEATTFDSDMVVMLAALLCALVAALLLNSVIHIILRRRRESMEASTNVQPAVGLGKRALRKIPVAVFRLRTSGSSGSATECSICLGDFVDGEKVRVLPECKHEFHVKCVDKWLKEHASCPNCRRSLVPPKVVDGGDRATGRAERGGAMV</sequence>
<dbReference type="Gene3D" id="3.30.40.10">
    <property type="entry name" value="Zinc/RING finger domain, C3HC4 (zinc finger)"/>
    <property type="match status" value="1"/>
</dbReference>
<dbReference type="GO" id="GO:0008270">
    <property type="term" value="F:zinc ion binding"/>
    <property type="evidence" value="ECO:0007669"/>
    <property type="project" value="UniProtKB-KW"/>
</dbReference>
<reference evidence="14 16" key="1">
    <citation type="journal article" date="2017" name="Nature">
        <title>The sunflower genome provides insights into oil metabolism, flowering and Asterid evolution.</title>
        <authorList>
            <person name="Badouin H."/>
            <person name="Gouzy J."/>
            <person name="Grassa C.J."/>
            <person name="Murat F."/>
            <person name="Staton S.E."/>
            <person name="Cottret L."/>
            <person name="Lelandais-Briere C."/>
            <person name="Owens G.L."/>
            <person name="Carrere S."/>
            <person name="Mayjonade B."/>
            <person name="Legrand L."/>
            <person name="Gill N."/>
            <person name="Kane N.C."/>
            <person name="Bowers J.E."/>
            <person name="Hubner S."/>
            <person name="Bellec A."/>
            <person name="Berard A."/>
            <person name="Berges H."/>
            <person name="Blanchet N."/>
            <person name="Boniface M.C."/>
            <person name="Brunel D."/>
            <person name="Catrice O."/>
            <person name="Chaidir N."/>
            <person name="Claudel C."/>
            <person name="Donnadieu C."/>
            <person name="Faraut T."/>
            <person name="Fievet G."/>
            <person name="Helmstetter N."/>
            <person name="King M."/>
            <person name="Knapp S.J."/>
            <person name="Lai Z."/>
            <person name="Le Paslier M.C."/>
            <person name="Lippi Y."/>
            <person name="Lorenzon L."/>
            <person name="Mandel J.R."/>
            <person name="Marage G."/>
            <person name="Marchand G."/>
            <person name="Marquand E."/>
            <person name="Bret-Mestries E."/>
            <person name="Morien E."/>
            <person name="Nambeesan S."/>
            <person name="Nguyen T."/>
            <person name="Pegot-Espagnet P."/>
            <person name="Pouilly N."/>
            <person name="Raftis F."/>
            <person name="Sallet E."/>
            <person name="Schiex T."/>
            <person name="Thomas J."/>
            <person name="Vandecasteele C."/>
            <person name="Vares D."/>
            <person name="Vear F."/>
            <person name="Vautrin S."/>
            <person name="Crespi M."/>
            <person name="Mangin B."/>
            <person name="Burke J.M."/>
            <person name="Salse J."/>
            <person name="Munos S."/>
            <person name="Vincourt P."/>
            <person name="Rieseberg L.H."/>
            <person name="Langlade N.B."/>
        </authorList>
    </citation>
    <scope>NUCLEOTIDE SEQUENCE [LARGE SCALE GENOMIC DNA]</scope>
    <source>
        <strain evidence="16">cv. SF193</strain>
        <tissue evidence="14">Leaves</tissue>
    </source>
</reference>
<accession>A0A251VJD9</accession>
<evidence type="ECO:0000256" key="11">
    <source>
        <dbReference type="PROSITE-ProRule" id="PRU00175"/>
    </source>
</evidence>
<dbReference type="OMA" id="FYSHAIM"/>
<comment type="similarity">
    <text evidence="10">Belongs to the RING-type zinc finger family. ATL subfamily.</text>
</comment>
<dbReference type="InterPro" id="IPR044602">
    <property type="entry name" value="ATL10/ATL72-79-like"/>
</dbReference>
<dbReference type="Pfam" id="PF13639">
    <property type="entry name" value="zf-RING_2"/>
    <property type="match status" value="1"/>
</dbReference>
<evidence type="ECO:0000256" key="3">
    <source>
        <dbReference type="ARBA" id="ARBA00012483"/>
    </source>
</evidence>
<dbReference type="InterPro" id="IPR013083">
    <property type="entry name" value="Znf_RING/FYVE/PHD"/>
</dbReference>
<evidence type="ECO:0000256" key="6">
    <source>
        <dbReference type="ARBA" id="ARBA00022723"/>
    </source>
</evidence>